<dbReference type="CDD" id="cd01347">
    <property type="entry name" value="ligand_gated_channel"/>
    <property type="match status" value="1"/>
</dbReference>
<keyword evidence="9 13" id="KW-0798">TonB box</keyword>
<accession>A0ABW4I234</accession>
<protein>
    <submittedName>
        <fullName evidence="17">TonB-dependent receptor</fullName>
    </submittedName>
</protein>
<evidence type="ECO:0000313" key="18">
    <source>
        <dbReference type="Proteomes" id="UP001597115"/>
    </source>
</evidence>
<dbReference type="EMBL" id="JBHUDY010000001">
    <property type="protein sequence ID" value="MFD1611979.1"/>
    <property type="molecule type" value="Genomic_DNA"/>
</dbReference>
<evidence type="ECO:0000256" key="12">
    <source>
        <dbReference type="PROSITE-ProRule" id="PRU01360"/>
    </source>
</evidence>
<keyword evidence="2 12" id="KW-0813">Transport</keyword>
<dbReference type="InterPro" id="IPR036942">
    <property type="entry name" value="Beta-barrel_TonB_sf"/>
</dbReference>
<evidence type="ECO:0000256" key="9">
    <source>
        <dbReference type="ARBA" id="ARBA00023077"/>
    </source>
</evidence>
<dbReference type="PROSITE" id="PS52016">
    <property type="entry name" value="TONB_DEPENDENT_REC_3"/>
    <property type="match status" value="1"/>
</dbReference>
<evidence type="ECO:0000256" key="14">
    <source>
        <dbReference type="SAM" id="SignalP"/>
    </source>
</evidence>
<proteinExistence type="inferred from homology"/>
<evidence type="ECO:0000313" key="17">
    <source>
        <dbReference type="EMBL" id="MFD1611979.1"/>
    </source>
</evidence>
<keyword evidence="4" id="KW-0410">Iron transport</keyword>
<feature type="chain" id="PRO_5046715317" evidence="14">
    <location>
        <begin position="23"/>
        <end position="706"/>
    </location>
</feature>
<name>A0ABW4I234_9SPHN</name>
<evidence type="ECO:0000256" key="6">
    <source>
        <dbReference type="ARBA" id="ARBA00022729"/>
    </source>
</evidence>
<dbReference type="InterPro" id="IPR039426">
    <property type="entry name" value="TonB-dep_rcpt-like"/>
</dbReference>
<evidence type="ECO:0000256" key="11">
    <source>
        <dbReference type="ARBA" id="ARBA00023237"/>
    </source>
</evidence>
<evidence type="ECO:0000256" key="3">
    <source>
        <dbReference type="ARBA" id="ARBA00022452"/>
    </source>
</evidence>
<keyword evidence="10 12" id="KW-0472">Membrane</keyword>
<dbReference type="Gene3D" id="2.40.170.20">
    <property type="entry name" value="TonB-dependent receptor, beta-barrel domain"/>
    <property type="match status" value="1"/>
</dbReference>
<evidence type="ECO:0000256" key="4">
    <source>
        <dbReference type="ARBA" id="ARBA00022496"/>
    </source>
</evidence>
<dbReference type="Pfam" id="PF07715">
    <property type="entry name" value="Plug"/>
    <property type="match status" value="1"/>
</dbReference>
<dbReference type="InterPro" id="IPR037066">
    <property type="entry name" value="Plug_dom_sf"/>
</dbReference>
<dbReference type="InterPro" id="IPR012910">
    <property type="entry name" value="Plug_dom"/>
</dbReference>
<dbReference type="InterPro" id="IPR000531">
    <property type="entry name" value="Beta-barrel_TonB"/>
</dbReference>
<evidence type="ECO:0000256" key="13">
    <source>
        <dbReference type="RuleBase" id="RU003357"/>
    </source>
</evidence>
<evidence type="ECO:0000259" key="16">
    <source>
        <dbReference type="Pfam" id="PF07715"/>
    </source>
</evidence>
<keyword evidence="5 12" id="KW-0812">Transmembrane</keyword>
<dbReference type="Proteomes" id="UP001597115">
    <property type="component" value="Unassembled WGS sequence"/>
</dbReference>
<keyword evidence="17" id="KW-0675">Receptor</keyword>
<evidence type="ECO:0000259" key="15">
    <source>
        <dbReference type="Pfam" id="PF00593"/>
    </source>
</evidence>
<feature type="signal peptide" evidence="14">
    <location>
        <begin position="1"/>
        <end position="22"/>
    </location>
</feature>
<dbReference type="PANTHER" id="PTHR32552:SF68">
    <property type="entry name" value="FERRICHROME OUTER MEMBRANE TRANSPORTER_PHAGE RECEPTOR"/>
    <property type="match status" value="1"/>
</dbReference>
<evidence type="ECO:0000256" key="5">
    <source>
        <dbReference type="ARBA" id="ARBA00022692"/>
    </source>
</evidence>
<dbReference type="RefSeq" id="WP_380888565.1">
    <property type="nucleotide sequence ID" value="NZ_JBHUDY010000001.1"/>
</dbReference>
<evidence type="ECO:0000256" key="2">
    <source>
        <dbReference type="ARBA" id="ARBA00022448"/>
    </source>
</evidence>
<comment type="similarity">
    <text evidence="12 13">Belongs to the TonB-dependent receptor family.</text>
</comment>
<organism evidence="17 18">
    <name type="scientific">Sphingomonas tabacisoli</name>
    <dbReference type="NCBI Taxonomy" id="2249466"/>
    <lineage>
        <taxon>Bacteria</taxon>
        <taxon>Pseudomonadati</taxon>
        <taxon>Pseudomonadota</taxon>
        <taxon>Alphaproteobacteria</taxon>
        <taxon>Sphingomonadales</taxon>
        <taxon>Sphingomonadaceae</taxon>
        <taxon>Sphingomonas</taxon>
    </lineage>
</organism>
<feature type="domain" description="TonB-dependent receptor plug" evidence="16">
    <location>
        <begin position="58"/>
        <end position="157"/>
    </location>
</feature>
<comment type="caution">
    <text evidence="17">The sequence shown here is derived from an EMBL/GenBank/DDBJ whole genome shotgun (WGS) entry which is preliminary data.</text>
</comment>
<gene>
    <name evidence="17" type="ORF">ACFSCW_09215</name>
</gene>
<evidence type="ECO:0000256" key="8">
    <source>
        <dbReference type="ARBA" id="ARBA00023065"/>
    </source>
</evidence>
<dbReference type="PANTHER" id="PTHR32552">
    <property type="entry name" value="FERRICHROME IRON RECEPTOR-RELATED"/>
    <property type="match status" value="1"/>
</dbReference>
<evidence type="ECO:0000256" key="7">
    <source>
        <dbReference type="ARBA" id="ARBA00023004"/>
    </source>
</evidence>
<reference evidence="18" key="1">
    <citation type="journal article" date="2019" name="Int. J. Syst. Evol. Microbiol.">
        <title>The Global Catalogue of Microorganisms (GCM) 10K type strain sequencing project: providing services to taxonomists for standard genome sequencing and annotation.</title>
        <authorList>
            <consortium name="The Broad Institute Genomics Platform"/>
            <consortium name="The Broad Institute Genome Sequencing Center for Infectious Disease"/>
            <person name="Wu L."/>
            <person name="Ma J."/>
        </authorList>
    </citation>
    <scope>NUCLEOTIDE SEQUENCE [LARGE SCALE GENOMIC DNA]</scope>
    <source>
        <strain evidence="18">CGMCC 1.16275</strain>
    </source>
</reference>
<dbReference type="SUPFAM" id="SSF56935">
    <property type="entry name" value="Porins"/>
    <property type="match status" value="1"/>
</dbReference>
<evidence type="ECO:0000256" key="1">
    <source>
        <dbReference type="ARBA" id="ARBA00004571"/>
    </source>
</evidence>
<comment type="subcellular location">
    <subcellularLocation>
        <location evidence="1 12">Cell outer membrane</location>
        <topology evidence="1 12">Multi-pass membrane protein</topology>
    </subcellularLocation>
</comment>
<sequence>MFRRALLLSSGLACAWSAPLRAADDLDASGGGAPADIIVNGERPAEAMGTGSKTGVDPRDVPAAIAVVPEQIIAQQAVRTLDETLTNASAVAPSFGGGYGLADNYVVRGLPVRFLRDGLPDGSTFNGYRRTLSDVSTIEVLKGPGSALYGRGEAGGTVNIVTKAPRDTWGADFEASYGRFDSLYLTGDVGGPLTADVSSRLIGHYERTDGFRGLARRSTEVLPTLAVELGTDNRLTLDYDYRDIRTTPDNYGIPFTVNRTLAAIDPASRLYSPFNRADQTIHRFTIADVAQVSPILQLRGSLIYDTRALSFVRNASGNVVNAAGVMTGRNGRTQSDDADYWTGQAEAVLTPQTGDVKHTILLGVEYSSIDIDTVRKSFNLPNLTVKSGTVLAVDNPAAIGTATLNFDRAISSDTLSVYAQEQADIADRIKLRAGVRYDAVKLVDDGINANVRRRIAGSPGLLSWQAGAVFKANDAISFYGGYARGKFVAINTESASLSPIPEQSSQIEAGLKATLFNGKLNANAAVFETKRDHYFITLVPGADPVQAGKQRSRGVELDVLGNPIEGLSLIGNFAYVDAVNRSSALASVSGLPGATNLPVLGKELSSTPRTSGSLWANYEWLGGPLKGLSLGAGVTYKASVYVDSLELLKVPSYAIGRAAIGYKWHGIEAQLTVSNITNKRYFVVPTFVGAQPGEPRSVQITLRTSL</sequence>
<keyword evidence="6 14" id="KW-0732">Signal</keyword>
<keyword evidence="8" id="KW-0406">Ion transport</keyword>
<keyword evidence="7" id="KW-0408">Iron</keyword>
<evidence type="ECO:0000256" key="10">
    <source>
        <dbReference type="ARBA" id="ARBA00023136"/>
    </source>
</evidence>
<feature type="domain" description="TonB-dependent receptor-like beta-barrel" evidence="15">
    <location>
        <begin position="297"/>
        <end position="676"/>
    </location>
</feature>
<keyword evidence="18" id="KW-1185">Reference proteome</keyword>
<keyword evidence="3 12" id="KW-1134">Transmembrane beta strand</keyword>
<keyword evidence="11 12" id="KW-0998">Cell outer membrane</keyword>
<dbReference type="Pfam" id="PF00593">
    <property type="entry name" value="TonB_dep_Rec_b-barrel"/>
    <property type="match status" value="1"/>
</dbReference>
<dbReference type="Gene3D" id="2.170.130.10">
    <property type="entry name" value="TonB-dependent receptor, plug domain"/>
    <property type="match status" value="1"/>
</dbReference>